<dbReference type="Pfam" id="PF04690">
    <property type="entry name" value="YABBY"/>
    <property type="match status" value="1"/>
</dbReference>
<dbReference type="GO" id="GO:0008270">
    <property type="term" value="F:zinc ion binding"/>
    <property type="evidence" value="ECO:0007669"/>
    <property type="project" value="UniProtKB-KW"/>
</dbReference>
<comment type="caution">
    <text evidence="14">The sequence shown here is derived from an EMBL/GenBank/DDBJ whole genome shotgun (WGS) entry which is preliminary data.</text>
</comment>
<keyword evidence="8" id="KW-0287">Flowering</keyword>
<dbReference type="Proteomes" id="UP001202328">
    <property type="component" value="Unassembled WGS sequence"/>
</dbReference>
<proteinExistence type="inferred from homology"/>
<protein>
    <recommendedName>
        <fullName evidence="16">CRABS CLAW</fullName>
    </recommendedName>
</protein>
<feature type="region of interest" description="Disordered" evidence="11">
    <location>
        <begin position="58"/>
        <end position="125"/>
    </location>
</feature>
<evidence type="ECO:0000256" key="10">
    <source>
        <dbReference type="ARBA" id="ARBA00023242"/>
    </source>
</evidence>
<dbReference type="GO" id="GO:0048366">
    <property type="term" value="P:leaf development"/>
    <property type="evidence" value="ECO:0007669"/>
    <property type="project" value="TreeGrafter"/>
</dbReference>
<keyword evidence="6" id="KW-0221">Differentiation</keyword>
<evidence type="ECO:0000256" key="1">
    <source>
        <dbReference type="ARBA" id="ARBA00004123"/>
    </source>
</evidence>
<accession>A0AAD4TFM6</accession>
<evidence type="ECO:0000256" key="8">
    <source>
        <dbReference type="ARBA" id="ARBA00023089"/>
    </source>
</evidence>
<dbReference type="InterPro" id="IPR036910">
    <property type="entry name" value="HMG_box_dom_sf"/>
</dbReference>
<evidence type="ECO:0000256" key="3">
    <source>
        <dbReference type="ARBA" id="ARBA00022473"/>
    </source>
</evidence>
<dbReference type="GO" id="GO:0003002">
    <property type="term" value="P:regionalization"/>
    <property type="evidence" value="ECO:0007669"/>
    <property type="project" value="UniProtKB-ARBA"/>
</dbReference>
<dbReference type="GO" id="GO:0010582">
    <property type="term" value="P:floral meristem determinacy"/>
    <property type="evidence" value="ECO:0007669"/>
    <property type="project" value="TreeGrafter"/>
</dbReference>
<keyword evidence="15" id="KW-1185">Reference proteome</keyword>
<name>A0AAD4TFM6_9MAGN</name>
<dbReference type="EMBL" id="JAJJMB010002020">
    <property type="protein sequence ID" value="KAI3953686.1"/>
    <property type="molecule type" value="Genomic_DNA"/>
</dbReference>
<keyword evidence="9" id="KW-0238">DNA-binding</keyword>
<comment type="similarity">
    <text evidence="2">Belongs to the YABBY family.</text>
</comment>
<keyword evidence="10" id="KW-0539">Nucleus</keyword>
<evidence type="ECO:0000256" key="6">
    <source>
        <dbReference type="ARBA" id="ARBA00022782"/>
    </source>
</evidence>
<dbReference type="Gene3D" id="1.10.30.10">
    <property type="entry name" value="High mobility group box domain"/>
    <property type="match status" value="1"/>
</dbReference>
<keyword evidence="4" id="KW-0479">Metal-binding</keyword>
<evidence type="ECO:0000256" key="9">
    <source>
        <dbReference type="ARBA" id="ARBA00023125"/>
    </source>
</evidence>
<evidence type="ECO:0008006" key="16">
    <source>
        <dbReference type="Google" id="ProtNLM"/>
    </source>
</evidence>
<gene>
    <name evidence="14" type="ORF">MKW98_017510</name>
</gene>
<organism evidence="14 15">
    <name type="scientific">Papaver atlanticum</name>
    <dbReference type="NCBI Taxonomy" id="357466"/>
    <lineage>
        <taxon>Eukaryota</taxon>
        <taxon>Viridiplantae</taxon>
        <taxon>Streptophyta</taxon>
        <taxon>Embryophyta</taxon>
        <taxon>Tracheophyta</taxon>
        <taxon>Spermatophyta</taxon>
        <taxon>Magnoliopsida</taxon>
        <taxon>Ranunculales</taxon>
        <taxon>Papaveraceae</taxon>
        <taxon>Papaveroideae</taxon>
        <taxon>Papaver</taxon>
    </lineage>
</organism>
<keyword evidence="3" id="KW-0217">Developmental protein</keyword>
<dbReference type="GO" id="GO:0003677">
    <property type="term" value="F:DNA binding"/>
    <property type="evidence" value="ECO:0007669"/>
    <property type="project" value="UniProtKB-KW"/>
</dbReference>
<dbReference type="Pfam" id="PF24868">
    <property type="entry name" value="YABBY_N"/>
    <property type="match status" value="1"/>
</dbReference>
<dbReference type="FunFam" id="1.10.30.10:FF:000039">
    <property type="entry name" value="protein CRABS CLAW isoform X3"/>
    <property type="match status" value="1"/>
</dbReference>
<evidence type="ECO:0000313" key="15">
    <source>
        <dbReference type="Proteomes" id="UP001202328"/>
    </source>
</evidence>
<evidence type="ECO:0000259" key="12">
    <source>
        <dbReference type="Pfam" id="PF04690"/>
    </source>
</evidence>
<evidence type="ECO:0000256" key="2">
    <source>
        <dbReference type="ARBA" id="ARBA00010325"/>
    </source>
</evidence>
<dbReference type="PANTHER" id="PTHR31675:SF1">
    <property type="entry name" value="PROTEIN CRABS CLAW"/>
    <property type="match status" value="1"/>
</dbReference>
<keyword evidence="5" id="KW-0863">Zinc-finger</keyword>
<feature type="domain" description="YABBY N-terminal" evidence="13">
    <location>
        <begin position="6"/>
        <end position="56"/>
    </location>
</feature>
<evidence type="ECO:0000259" key="13">
    <source>
        <dbReference type="Pfam" id="PF24868"/>
    </source>
</evidence>
<evidence type="ECO:0000256" key="11">
    <source>
        <dbReference type="SAM" id="MobiDB-lite"/>
    </source>
</evidence>
<feature type="compositionally biased region" description="Polar residues" evidence="11">
    <location>
        <begin position="104"/>
        <end position="114"/>
    </location>
</feature>
<reference evidence="14" key="1">
    <citation type="submission" date="2022-04" db="EMBL/GenBank/DDBJ databases">
        <title>A functionally conserved STORR gene fusion in Papaver species that diverged 16.8 million years ago.</title>
        <authorList>
            <person name="Catania T."/>
        </authorList>
    </citation>
    <scope>NUCLEOTIDE SEQUENCE</scope>
    <source>
        <strain evidence="14">S-188037</strain>
    </source>
</reference>
<evidence type="ECO:0000313" key="14">
    <source>
        <dbReference type="EMBL" id="KAI3953686.1"/>
    </source>
</evidence>
<evidence type="ECO:0000256" key="7">
    <source>
        <dbReference type="ARBA" id="ARBA00022833"/>
    </source>
</evidence>
<sequence length="198" mass="21810">MDIHSHSEHLCYVRCNFCNTVLAVGVPCKRSVDTVTVKCGYCNCLSFLSTRPVGQVHHQSTALEQQSMSPPNTGGTFHHPPPPPQGYFEHRKGGQTSSMSSSSLTFDQQPSSNAPYVVKPPERKHRLPSAYNRFMKEEIQRIKTANPEIPHREAFSSAAKNWARYVPHSSGSSAASSSNTNERINAFGMGSLADNNHP</sequence>
<keyword evidence="7" id="KW-0862">Zinc</keyword>
<dbReference type="GO" id="GO:0048479">
    <property type="term" value="P:style development"/>
    <property type="evidence" value="ECO:0007669"/>
    <property type="project" value="TreeGrafter"/>
</dbReference>
<dbReference type="GO" id="GO:0005634">
    <property type="term" value="C:nucleus"/>
    <property type="evidence" value="ECO:0007669"/>
    <property type="project" value="UniProtKB-SubCell"/>
</dbReference>
<dbReference type="CDD" id="cd00084">
    <property type="entry name" value="HMG-box_SF"/>
    <property type="match status" value="1"/>
</dbReference>
<dbReference type="InterPro" id="IPR006780">
    <property type="entry name" value="YABBY"/>
</dbReference>
<comment type="subcellular location">
    <subcellularLocation>
        <location evidence="1">Nucleus</location>
    </subcellularLocation>
</comment>
<dbReference type="PANTHER" id="PTHR31675">
    <property type="entry name" value="PROTEIN YABBY 6-RELATED"/>
    <property type="match status" value="1"/>
</dbReference>
<dbReference type="SUPFAM" id="SSF47095">
    <property type="entry name" value="HMG-box"/>
    <property type="match status" value="1"/>
</dbReference>
<feature type="domain" description="YABBY protein C-terminal" evidence="12">
    <location>
        <begin position="110"/>
        <end position="169"/>
    </location>
</feature>
<evidence type="ECO:0000256" key="4">
    <source>
        <dbReference type="ARBA" id="ARBA00022723"/>
    </source>
</evidence>
<dbReference type="AlphaFoldDB" id="A0AAD4TFM6"/>
<dbReference type="InterPro" id="IPR056776">
    <property type="entry name" value="YABBY_N"/>
</dbReference>
<dbReference type="InterPro" id="IPR056775">
    <property type="entry name" value="YABBY_C"/>
</dbReference>
<feature type="compositionally biased region" description="Polar residues" evidence="11">
    <location>
        <begin position="58"/>
        <end position="69"/>
    </location>
</feature>
<dbReference type="GO" id="GO:0045165">
    <property type="term" value="P:cell fate commitment"/>
    <property type="evidence" value="ECO:0007669"/>
    <property type="project" value="TreeGrafter"/>
</dbReference>
<evidence type="ECO:0000256" key="5">
    <source>
        <dbReference type="ARBA" id="ARBA00022771"/>
    </source>
</evidence>